<dbReference type="PROSITE" id="PS50048">
    <property type="entry name" value="ZN2_CY6_FUNGAL_2"/>
    <property type="match status" value="1"/>
</dbReference>
<dbReference type="EMBL" id="CP138587">
    <property type="protein sequence ID" value="WPH02653.1"/>
    <property type="molecule type" value="Genomic_DNA"/>
</dbReference>
<dbReference type="PROSITE" id="PS00463">
    <property type="entry name" value="ZN2_CY6_FUNGAL_1"/>
    <property type="match status" value="1"/>
</dbReference>
<feature type="region of interest" description="Disordered" evidence="6">
    <location>
        <begin position="78"/>
        <end position="107"/>
    </location>
</feature>
<evidence type="ECO:0000256" key="6">
    <source>
        <dbReference type="SAM" id="MobiDB-lite"/>
    </source>
</evidence>
<organism evidence="8 9">
    <name type="scientific">Acrodontium crateriforme</name>
    <dbReference type="NCBI Taxonomy" id="150365"/>
    <lineage>
        <taxon>Eukaryota</taxon>
        <taxon>Fungi</taxon>
        <taxon>Dikarya</taxon>
        <taxon>Ascomycota</taxon>
        <taxon>Pezizomycotina</taxon>
        <taxon>Dothideomycetes</taxon>
        <taxon>Dothideomycetidae</taxon>
        <taxon>Mycosphaerellales</taxon>
        <taxon>Teratosphaeriaceae</taxon>
        <taxon>Acrodontium</taxon>
    </lineage>
</organism>
<dbReference type="AlphaFoldDB" id="A0AAQ3RD90"/>
<dbReference type="PANTHER" id="PTHR31845:SF39">
    <property type="entry name" value="TRANSCRIPTION FACTOR PBCR-RELATED"/>
    <property type="match status" value="1"/>
</dbReference>
<evidence type="ECO:0000256" key="3">
    <source>
        <dbReference type="ARBA" id="ARBA00023125"/>
    </source>
</evidence>
<evidence type="ECO:0000256" key="1">
    <source>
        <dbReference type="ARBA" id="ARBA00004123"/>
    </source>
</evidence>
<keyword evidence="3" id="KW-0238">DNA-binding</keyword>
<dbReference type="InterPro" id="IPR036864">
    <property type="entry name" value="Zn2-C6_fun-type_DNA-bd_sf"/>
</dbReference>
<dbReference type="InterPro" id="IPR051089">
    <property type="entry name" value="prtT"/>
</dbReference>
<evidence type="ECO:0000313" key="9">
    <source>
        <dbReference type="Proteomes" id="UP001303373"/>
    </source>
</evidence>
<dbReference type="SUPFAM" id="SSF57701">
    <property type="entry name" value="Zn2/Cys6 DNA-binding domain"/>
    <property type="match status" value="1"/>
</dbReference>
<keyword evidence="2" id="KW-0805">Transcription regulation</keyword>
<evidence type="ECO:0000313" key="8">
    <source>
        <dbReference type="EMBL" id="WPH02653.1"/>
    </source>
</evidence>
<keyword evidence="4" id="KW-0804">Transcription</keyword>
<keyword evidence="5" id="KW-0539">Nucleus</keyword>
<evidence type="ECO:0000256" key="4">
    <source>
        <dbReference type="ARBA" id="ARBA00023163"/>
    </source>
</evidence>
<name>A0AAQ3RD90_9PEZI</name>
<evidence type="ECO:0000259" key="7">
    <source>
        <dbReference type="PROSITE" id="PS50048"/>
    </source>
</evidence>
<keyword evidence="9" id="KW-1185">Reference proteome</keyword>
<dbReference type="PANTHER" id="PTHR31845">
    <property type="entry name" value="FINGER DOMAIN PROTEIN, PUTATIVE-RELATED"/>
    <property type="match status" value="1"/>
</dbReference>
<dbReference type="GO" id="GO:0000976">
    <property type="term" value="F:transcription cis-regulatory region binding"/>
    <property type="evidence" value="ECO:0007669"/>
    <property type="project" value="TreeGrafter"/>
</dbReference>
<reference evidence="8 9" key="1">
    <citation type="submission" date="2023-11" db="EMBL/GenBank/DDBJ databases">
        <title>An acidophilic fungus is an integral part of prey digestion in a carnivorous sundew plant.</title>
        <authorList>
            <person name="Tsai I.J."/>
        </authorList>
    </citation>
    <scope>NUCLEOTIDE SEQUENCE [LARGE SCALE GENOMIC DNA]</scope>
    <source>
        <strain evidence="8">169a</strain>
    </source>
</reference>
<dbReference type="Pfam" id="PF00172">
    <property type="entry name" value="Zn_clus"/>
    <property type="match status" value="1"/>
</dbReference>
<dbReference type="GO" id="GO:0008270">
    <property type="term" value="F:zinc ion binding"/>
    <property type="evidence" value="ECO:0007669"/>
    <property type="project" value="InterPro"/>
</dbReference>
<sequence>MASLPSEIPSHRACTHCRSQKVRCIPDESNPDICQRCVRAGRPCVFTPLLKRKQRKRTDTRVAELEREMHRMRDLLKAKRKAMKGEDSSPEHDRASTSSPSHSIPCMSFSENELDAPYREMEPVIQQSVVGATAAGTSFAELDKMSAQSSMREDFPLPDGRDVVDAGLLSMATARQLVETYKTFLFPHSPLVVIPDSISADELRRWKPTLFLAIIAAAATKEHPDLSAILDKQILRVYAMRSLVNSEKSLELVQALLISSLWYHPPAKYGQLKYYEYIHMAATMAMDIGIGSHAVQPRSRFGRRPNSPTSMIHPVEDSPDPNLSMAPRPCTTTLDTASVESRRTFLGCYVICAGISISMRRPNMLRASSYIRDCVSHLEQAPEILASDHILLKWAKLMMIGEEISVSFSYDDPGGIASISELRVQMMLKDFEKRLSFWRSTVPLTGMSGSLTIMYNTIRIYLNEIGLHVDHSPDDFKAPFQMGRIHEYDGAEIPSHVLADAIVECITSSHAILDAFLSMEAGSMRALPAFCFVRVSFASFVLAKLSISAASRQSRISSVLDRRSLKVESYLDKMILHVRDNVGPHQCRIPAVFLTLLFKLRQWCLNPEIVEQKDLSFVENSVEDIGRRSLGQANSLQAIEGLERSDFESRSKNAPAVGANISTDIPQNPLTQPLTEHQSQLSTQQMAFEPQMSSQQQDTYDNDDTDLLPVPVQIINPFMPDPELMGQSEQMEVDKDFMHIWNDMGASFPEGGIMGLDNWAVLPSNADGFAPMNDEFSRWNDANLSMSYGGGQM</sequence>
<dbReference type="Gene3D" id="4.10.240.10">
    <property type="entry name" value="Zn(2)-C6 fungal-type DNA-binding domain"/>
    <property type="match status" value="1"/>
</dbReference>
<dbReference type="InterPro" id="IPR001138">
    <property type="entry name" value="Zn2Cys6_DnaBD"/>
</dbReference>
<evidence type="ECO:0000256" key="2">
    <source>
        <dbReference type="ARBA" id="ARBA00023015"/>
    </source>
</evidence>
<dbReference type="SMART" id="SM00066">
    <property type="entry name" value="GAL4"/>
    <property type="match status" value="1"/>
</dbReference>
<feature type="domain" description="Zn(2)-C6 fungal-type" evidence="7">
    <location>
        <begin position="13"/>
        <end position="46"/>
    </location>
</feature>
<dbReference type="Proteomes" id="UP001303373">
    <property type="component" value="Chromosome 8"/>
</dbReference>
<evidence type="ECO:0000256" key="5">
    <source>
        <dbReference type="ARBA" id="ARBA00023242"/>
    </source>
</evidence>
<accession>A0AAQ3RD90</accession>
<comment type="subcellular location">
    <subcellularLocation>
        <location evidence="1">Nucleus</location>
    </subcellularLocation>
</comment>
<protein>
    <recommendedName>
        <fullName evidence="7">Zn(2)-C6 fungal-type domain-containing protein</fullName>
    </recommendedName>
</protein>
<dbReference type="GO" id="GO:0000981">
    <property type="term" value="F:DNA-binding transcription factor activity, RNA polymerase II-specific"/>
    <property type="evidence" value="ECO:0007669"/>
    <property type="project" value="InterPro"/>
</dbReference>
<feature type="region of interest" description="Disordered" evidence="6">
    <location>
        <begin position="297"/>
        <end position="323"/>
    </location>
</feature>
<gene>
    <name evidence="8" type="ORF">R9X50_00551800</name>
</gene>
<dbReference type="GO" id="GO:0005634">
    <property type="term" value="C:nucleus"/>
    <property type="evidence" value="ECO:0007669"/>
    <property type="project" value="UniProtKB-SubCell"/>
</dbReference>
<proteinExistence type="predicted"/>
<dbReference type="CDD" id="cd00067">
    <property type="entry name" value="GAL4"/>
    <property type="match status" value="1"/>
</dbReference>
<feature type="compositionally biased region" description="Basic and acidic residues" evidence="6">
    <location>
        <begin position="78"/>
        <end position="95"/>
    </location>
</feature>
<dbReference type="CDD" id="cd12148">
    <property type="entry name" value="fungal_TF_MHR"/>
    <property type="match status" value="1"/>
</dbReference>